<gene>
    <name evidence="1" type="ORF">EM808_04115</name>
</gene>
<dbReference type="RefSeq" id="WP_127736226.1">
    <property type="nucleotide sequence ID" value="NZ_RZTZ01000001.1"/>
</dbReference>
<reference evidence="1 2" key="1">
    <citation type="submission" date="2019-01" db="EMBL/GenBank/DDBJ databases">
        <title>Bacillus sp. M5HDSG1-1, whole genome shotgun sequence.</title>
        <authorList>
            <person name="Tuo L."/>
        </authorList>
    </citation>
    <scope>NUCLEOTIDE SEQUENCE [LARGE SCALE GENOMIC DNA]</scope>
    <source>
        <strain evidence="1 2">M5HDSG1-1</strain>
    </source>
</reference>
<sequence>MNFQALDVLMDCIREFSLRVNSNLSDKALPFLSEDTLELINRYKENASTSAFIEVVQYIFSDLSKKEKQQQKEIGVNLFSTRFEDLFDLFISLEKKSPLLQIILDDENGIPEVFYKGEEINRKRDILFHWETDTIIPGGLTYAIEHVEGSQIINRIERRVKGHACD</sequence>
<keyword evidence="2" id="KW-1185">Reference proteome</keyword>
<name>A0A3S2TWX2_9BACI</name>
<comment type="caution">
    <text evidence="1">The sequence shown here is derived from an EMBL/GenBank/DDBJ whole genome shotgun (WGS) entry which is preliminary data.</text>
</comment>
<dbReference type="Proteomes" id="UP000288024">
    <property type="component" value="Unassembled WGS sequence"/>
</dbReference>
<organism evidence="1 2">
    <name type="scientific">Niallia taxi</name>
    <dbReference type="NCBI Taxonomy" id="2499688"/>
    <lineage>
        <taxon>Bacteria</taxon>
        <taxon>Bacillati</taxon>
        <taxon>Bacillota</taxon>
        <taxon>Bacilli</taxon>
        <taxon>Bacillales</taxon>
        <taxon>Bacillaceae</taxon>
        <taxon>Niallia</taxon>
    </lineage>
</organism>
<dbReference type="EMBL" id="RZTZ01000001">
    <property type="protein sequence ID" value="RVT67668.1"/>
    <property type="molecule type" value="Genomic_DNA"/>
</dbReference>
<proteinExistence type="predicted"/>
<dbReference type="AlphaFoldDB" id="A0A3S2TWX2"/>
<protein>
    <submittedName>
        <fullName evidence="1">Uncharacterized protein</fullName>
    </submittedName>
</protein>
<accession>A0A3S2TWX2</accession>
<evidence type="ECO:0000313" key="2">
    <source>
        <dbReference type="Proteomes" id="UP000288024"/>
    </source>
</evidence>
<evidence type="ECO:0000313" key="1">
    <source>
        <dbReference type="EMBL" id="RVT67668.1"/>
    </source>
</evidence>